<evidence type="ECO:0000313" key="2">
    <source>
        <dbReference type="EMBL" id="WMV45271.1"/>
    </source>
</evidence>
<reference evidence="2" key="1">
    <citation type="submission" date="2023-08" db="EMBL/GenBank/DDBJ databases">
        <title>A de novo genome assembly of Solanum verrucosum Schlechtendal, a Mexican diploid species geographically isolated from the other diploid A-genome species in potato relatives.</title>
        <authorList>
            <person name="Hosaka K."/>
        </authorList>
    </citation>
    <scope>NUCLEOTIDE SEQUENCE</scope>
    <source>
        <tissue evidence="2">Young leaves</tissue>
    </source>
</reference>
<evidence type="ECO:0000256" key="1">
    <source>
        <dbReference type="SAM" id="MobiDB-lite"/>
    </source>
</evidence>
<feature type="compositionally biased region" description="Basic and acidic residues" evidence="1">
    <location>
        <begin position="18"/>
        <end position="34"/>
    </location>
</feature>
<keyword evidence="3" id="KW-1185">Reference proteome</keyword>
<feature type="compositionally biased region" description="Low complexity" evidence="1">
    <location>
        <begin position="1"/>
        <end position="17"/>
    </location>
</feature>
<name>A0AAF0ZN37_SOLVR</name>
<accession>A0AAF0ZN37</accession>
<evidence type="ECO:0000313" key="3">
    <source>
        <dbReference type="Proteomes" id="UP001234989"/>
    </source>
</evidence>
<gene>
    <name evidence="2" type="ORF">MTR67_038656</name>
</gene>
<proteinExistence type="predicted"/>
<protein>
    <submittedName>
        <fullName evidence="2">Uncharacterized protein</fullName>
    </submittedName>
</protein>
<dbReference type="Proteomes" id="UP001234989">
    <property type="component" value="Chromosome 9"/>
</dbReference>
<sequence length="34" mass="3691">MEQRRPAPAGSHAAASSPEKKREKRGREGEVTSV</sequence>
<dbReference type="EMBL" id="CP133620">
    <property type="protein sequence ID" value="WMV45271.1"/>
    <property type="molecule type" value="Genomic_DNA"/>
</dbReference>
<dbReference type="AlphaFoldDB" id="A0AAF0ZN37"/>
<organism evidence="2 3">
    <name type="scientific">Solanum verrucosum</name>
    <dbReference type="NCBI Taxonomy" id="315347"/>
    <lineage>
        <taxon>Eukaryota</taxon>
        <taxon>Viridiplantae</taxon>
        <taxon>Streptophyta</taxon>
        <taxon>Embryophyta</taxon>
        <taxon>Tracheophyta</taxon>
        <taxon>Spermatophyta</taxon>
        <taxon>Magnoliopsida</taxon>
        <taxon>eudicotyledons</taxon>
        <taxon>Gunneridae</taxon>
        <taxon>Pentapetalae</taxon>
        <taxon>asterids</taxon>
        <taxon>lamiids</taxon>
        <taxon>Solanales</taxon>
        <taxon>Solanaceae</taxon>
        <taxon>Solanoideae</taxon>
        <taxon>Solaneae</taxon>
        <taxon>Solanum</taxon>
    </lineage>
</organism>
<feature type="region of interest" description="Disordered" evidence="1">
    <location>
        <begin position="1"/>
        <end position="34"/>
    </location>
</feature>